<keyword evidence="3" id="KW-1185">Reference proteome</keyword>
<evidence type="ECO:0000313" key="2">
    <source>
        <dbReference type="EMBL" id="KAF0543586.1"/>
    </source>
</evidence>
<keyword evidence="1" id="KW-0175">Coiled coil</keyword>
<name>A0A8H4AY34_GIGMA</name>
<dbReference type="EMBL" id="WTPW01000132">
    <property type="protein sequence ID" value="KAF0543586.1"/>
    <property type="molecule type" value="Genomic_DNA"/>
</dbReference>
<gene>
    <name evidence="2" type="ORF">F8M41_003550</name>
</gene>
<comment type="caution">
    <text evidence="2">The sequence shown here is derived from an EMBL/GenBank/DDBJ whole genome shotgun (WGS) entry which is preliminary data.</text>
</comment>
<reference evidence="2 3" key="1">
    <citation type="journal article" date="2019" name="Environ. Microbiol.">
        <title>At the nexus of three kingdoms: the genome of the mycorrhizal fungus Gigaspora margarita provides insights into plant, endobacterial and fungal interactions.</title>
        <authorList>
            <person name="Venice F."/>
            <person name="Ghignone S."/>
            <person name="Salvioli di Fossalunga A."/>
            <person name="Amselem J."/>
            <person name="Novero M."/>
            <person name="Xianan X."/>
            <person name="Sedzielewska Toro K."/>
            <person name="Morin E."/>
            <person name="Lipzen A."/>
            <person name="Grigoriev I.V."/>
            <person name="Henrissat B."/>
            <person name="Martin F.M."/>
            <person name="Bonfante P."/>
        </authorList>
    </citation>
    <scope>NUCLEOTIDE SEQUENCE [LARGE SCALE GENOMIC DNA]</scope>
    <source>
        <strain evidence="2 3">BEG34</strain>
    </source>
</reference>
<protein>
    <submittedName>
        <fullName evidence="2">Uncharacterized protein</fullName>
    </submittedName>
</protein>
<dbReference type="Proteomes" id="UP000439903">
    <property type="component" value="Unassembled WGS sequence"/>
</dbReference>
<organism evidence="2 3">
    <name type="scientific">Gigaspora margarita</name>
    <dbReference type="NCBI Taxonomy" id="4874"/>
    <lineage>
        <taxon>Eukaryota</taxon>
        <taxon>Fungi</taxon>
        <taxon>Fungi incertae sedis</taxon>
        <taxon>Mucoromycota</taxon>
        <taxon>Glomeromycotina</taxon>
        <taxon>Glomeromycetes</taxon>
        <taxon>Diversisporales</taxon>
        <taxon>Gigasporaceae</taxon>
        <taxon>Gigaspora</taxon>
    </lineage>
</organism>
<dbReference type="AlphaFoldDB" id="A0A8H4AY34"/>
<evidence type="ECO:0000256" key="1">
    <source>
        <dbReference type="SAM" id="Coils"/>
    </source>
</evidence>
<sequence length="148" mass="17583">MNICQKNFFYYCEKCNTFQQFKICLSCENKLYFPDDFDTQSQLSTILSEIDQLNRELQNDQLELKHNQSLQSHETNHQIKIIDLPHKDKHEVIAKMNKWEHVVRNDTCGELINNFGYISNQNGYVINLDDKVYFSDNNLKMDSDFNSD</sequence>
<evidence type="ECO:0000313" key="3">
    <source>
        <dbReference type="Proteomes" id="UP000439903"/>
    </source>
</evidence>
<accession>A0A8H4AY34</accession>
<feature type="coiled-coil region" evidence="1">
    <location>
        <begin position="43"/>
        <end position="70"/>
    </location>
</feature>
<proteinExistence type="predicted"/>